<accession>A0ABR3UT72</accession>
<sequence>MAMLLVNLPEMSLQKMRFITAILASVAILPSFTIAGGGSHRIVWHERPVKEQWGCVTSCKAAFDNNIEFYRTQCAVCMDRIRNTVCRDCAGAYRDGRNKDDTDWICNRCRHISDYDSTSDFTDDSMSDNEMWMGP</sequence>
<dbReference type="Proteomes" id="UP001578633">
    <property type="component" value="Chromosome 2"/>
</dbReference>
<evidence type="ECO:0000313" key="1">
    <source>
        <dbReference type="EMBL" id="KAL1799019.1"/>
    </source>
</evidence>
<reference evidence="1 2" key="1">
    <citation type="submission" date="2024-09" db="EMBL/GenBank/DDBJ databases">
        <title>T2T genomes of carrot and Alternaria dauci and their utility for understanding host-pathogen interaction during carrot leaf blight disease.</title>
        <authorList>
            <person name="Liu W."/>
            <person name="Xu S."/>
            <person name="Ou C."/>
            <person name="Liu X."/>
            <person name="Zhuang F."/>
            <person name="Deng X.W."/>
        </authorList>
    </citation>
    <scope>NUCLEOTIDE SEQUENCE [LARGE SCALE GENOMIC DNA]</scope>
    <source>
        <strain evidence="1 2">A2016</strain>
    </source>
</reference>
<evidence type="ECO:0000313" key="2">
    <source>
        <dbReference type="Proteomes" id="UP001578633"/>
    </source>
</evidence>
<name>A0ABR3UT72_9PLEO</name>
<proteinExistence type="predicted"/>
<gene>
    <name evidence="1" type="ORF">ACET3X_003056</name>
</gene>
<comment type="caution">
    <text evidence="1">The sequence shown here is derived from an EMBL/GenBank/DDBJ whole genome shotgun (WGS) entry which is preliminary data.</text>
</comment>
<keyword evidence="2" id="KW-1185">Reference proteome</keyword>
<dbReference type="RefSeq" id="XP_069309603.1">
    <property type="nucleotide sequence ID" value="XM_069449867.1"/>
</dbReference>
<dbReference type="GeneID" id="96083378"/>
<protein>
    <submittedName>
        <fullName evidence="1">Uncharacterized protein</fullName>
    </submittedName>
</protein>
<dbReference type="EMBL" id="JBHGVX010000002">
    <property type="protein sequence ID" value="KAL1799019.1"/>
    <property type="molecule type" value="Genomic_DNA"/>
</dbReference>
<organism evidence="1 2">
    <name type="scientific">Alternaria dauci</name>
    <dbReference type="NCBI Taxonomy" id="48095"/>
    <lineage>
        <taxon>Eukaryota</taxon>
        <taxon>Fungi</taxon>
        <taxon>Dikarya</taxon>
        <taxon>Ascomycota</taxon>
        <taxon>Pezizomycotina</taxon>
        <taxon>Dothideomycetes</taxon>
        <taxon>Pleosporomycetidae</taxon>
        <taxon>Pleosporales</taxon>
        <taxon>Pleosporineae</taxon>
        <taxon>Pleosporaceae</taxon>
        <taxon>Alternaria</taxon>
        <taxon>Alternaria sect. Porri</taxon>
    </lineage>
</organism>